<proteinExistence type="predicted"/>
<name>A0A0F9FSX9_9ZZZZ</name>
<reference evidence="1" key="1">
    <citation type="journal article" date="2015" name="Nature">
        <title>Complex archaea that bridge the gap between prokaryotes and eukaryotes.</title>
        <authorList>
            <person name="Spang A."/>
            <person name="Saw J.H."/>
            <person name="Jorgensen S.L."/>
            <person name="Zaremba-Niedzwiedzka K."/>
            <person name="Martijn J."/>
            <person name="Lind A.E."/>
            <person name="van Eijk R."/>
            <person name="Schleper C."/>
            <person name="Guy L."/>
            <person name="Ettema T.J."/>
        </authorList>
    </citation>
    <scope>NUCLEOTIDE SEQUENCE</scope>
</reference>
<protein>
    <submittedName>
        <fullName evidence="1">Uncharacterized protein</fullName>
    </submittedName>
</protein>
<evidence type="ECO:0000313" key="1">
    <source>
        <dbReference type="EMBL" id="KKL89283.1"/>
    </source>
</evidence>
<dbReference type="AlphaFoldDB" id="A0A0F9FSX9"/>
<gene>
    <name evidence="1" type="ORF">LCGC14_1916300</name>
</gene>
<sequence length="52" mass="5922">MTTKEILTFVCNCAITADKCIEENELAKAEYALRLAQLKLNEAYPHKLHTLN</sequence>
<comment type="caution">
    <text evidence="1">The sequence shown here is derived from an EMBL/GenBank/DDBJ whole genome shotgun (WGS) entry which is preliminary data.</text>
</comment>
<accession>A0A0F9FSX9</accession>
<organism evidence="1">
    <name type="scientific">marine sediment metagenome</name>
    <dbReference type="NCBI Taxonomy" id="412755"/>
    <lineage>
        <taxon>unclassified sequences</taxon>
        <taxon>metagenomes</taxon>
        <taxon>ecological metagenomes</taxon>
    </lineage>
</organism>
<dbReference type="EMBL" id="LAZR01020329">
    <property type="protein sequence ID" value="KKL89283.1"/>
    <property type="molecule type" value="Genomic_DNA"/>
</dbReference>